<proteinExistence type="predicted"/>
<reference evidence="2" key="2">
    <citation type="journal article" date="2021" name="PeerJ">
        <title>Extensive microbial diversity within the chicken gut microbiome revealed by metagenomics and culture.</title>
        <authorList>
            <person name="Gilroy R."/>
            <person name="Ravi A."/>
            <person name="Getino M."/>
            <person name="Pursley I."/>
            <person name="Horton D.L."/>
            <person name="Alikhan N.F."/>
            <person name="Baker D."/>
            <person name="Gharbi K."/>
            <person name="Hall N."/>
            <person name="Watson M."/>
            <person name="Adriaenssens E.M."/>
            <person name="Foster-Nyarko E."/>
            <person name="Jarju S."/>
            <person name="Secka A."/>
            <person name="Antonio M."/>
            <person name="Oren A."/>
            <person name="Chaudhuri R.R."/>
            <person name="La Ragione R."/>
            <person name="Hildebrand F."/>
            <person name="Pallen M.J."/>
        </authorList>
    </citation>
    <scope>NUCLEOTIDE SEQUENCE</scope>
    <source>
        <strain evidence="2">ChiGjej2B2-16831</strain>
    </source>
</reference>
<evidence type="ECO:0000259" key="1">
    <source>
        <dbReference type="Pfam" id="PF07085"/>
    </source>
</evidence>
<dbReference type="InterPro" id="IPR028979">
    <property type="entry name" value="Ser_kin/Pase_Hpr-like_N_sf"/>
</dbReference>
<dbReference type="Proteomes" id="UP000824128">
    <property type="component" value="Unassembled WGS sequence"/>
</dbReference>
<name>A0A9D1N3A4_9FIRM</name>
<reference evidence="2" key="1">
    <citation type="submission" date="2020-10" db="EMBL/GenBank/DDBJ databases">
        <authorList>
            <person name="Gilroy R."/>
        </authorList>
    </citation>
    <scope>NUCLEOTIDE SEQUENCE</scope>
    <source>
        <strain evidence="2">ChiGjej2B2-16831</strain>
    </source>
</reference>
<dbReference type="Gene3D" id="3.40.1390.20">
    <property type="entry name" value="HprK N-terminal domain-like"/>
    <property type="match status" value="1"/>
</dbReference>
<evidence type="ECO:0000313" key="3">
    <source>
        <dbReference type="Proteomes" id="UP000824128"/>
    </source>
</evidence>
<protein>
    <recommendedName>
        <fullName evidence="1">DRTGG domain-containing protein</fullName>
    </recommendedName>
</protein>
<organism evidence="2 3">
    <name type="scientific">Candidatus Aphodomorpha intestinavium</name>
    <dbReference type="NCBI Taxonomy" id="2840672"/>
    <lineage>
        <taxon>Bacteria</taxon>
        <taxon>Bacillati</taxon>
        <taxon>Bacillota</taxon>
        <taxon>Clostridia</taxon>
        <taxon>Eubacteriales</taxon>
        <taxon>Candidatus Aphodomorpha</taxon>
    </lineage>
</organism>
<feature type="domain" description="DRTGG" evidence="1">
    <location>
        <begin position="5"/>
        <end position="104"/>
    </location>
</feature>
<evidence type="ECO:0000313" key="2">
    <source>
        <dbReference type="EMBL" id="HIU94438.1"/>
    </source>
</evidence>
<sequence>MKIRQIAALLGAEVLTGEGLLEEEALSACGSDMMSDVLAYVKDQAVLLTGLVNQQVVRTAMMMDMRCVVFVRSKRPTAEMLALAAENAIVVMSTQLRMYEACGRLYHNGLGRAAEE</sequence>
<accession>A0A9D1N3A4</accession>
<dbReference type="SUPFAM" id="SSF75138">
    <property type="entry name" value="HprK N-terminal domain-like"/>
    <property type="match status" value="1"/>
</dbReference>
<dbReference type="EMBL" id="DVNZ01000146">
    <property type="protein sequence ID" value="HIU94438.1"/>
    <property type="molecule type" value="Genomic_DNA"/>
</dbReference>
<dbReference type="Pfam" id="PF07085">
    <property type="entry name" value="DRTGG"/>
    <property type="match status" value="1"/>
</dbReference>
<dbReference type="AlphaFoldDB" id="A0A9D1N3A4"/>
<comment type="caution">
    <text evidence="2">The sequence shown here is derived from an EMBL/GenBank/DDBJ whole genome shotgun (WGS) entry which is preliminary data.</text>
</comment>
<gene>
    <name evidence="2" type="ORF">IAD24_04690</name>
</gene>
<dbReference type="InterPro" id="IPR010766">
    <property type="entry name" value="DRTGG"/>
</dbReference>